<dbReference type="CDD" id="cd01949">
    <property type="entry name" value="GGDEF"/>
    <property type="match status" value="1"/>
</dbReference>
<dbReference type="SUPFAM" id="SSF141868">
    <property type="entry name" value="EAL domain-like"/>
    <property type="match status" value="1"/>
</dbReference>
<dbReference type="SMART" id="SM00267">
    <property type="entry name" value="GGDEF"/>
    <property type="match status" value="1"/>
</dbReference>
<dbReference type="Gene3D" id="6.10.340.10">
    <property type="match status" value="1"/>
</dbReference>
<dbReference type="EMBL" id="BAABJZ010000103">
    <property type="protein sequence ID" value="GAA4900252.1"/>
    <property type="molecule type" value="Genomic_DNA"/>
</dbReference>
<feature type="domain" description="EAL" evidence="2">
    <location>
        <begin position="519"/>
        <end position="773"/>
    </location>
</feature>
<dbReference type="Gene3D" id="3.20.20.450">
    <property type="entry name" value="EAL domain"/>
    <property type="match status" value="1"/>
</dbReference>
<evidence type="ECO:0000313" key="4">
    <source>
        <dbReference type="EMBL" id="GAA4900252.1"/>
    </source>
</evidence>
<keyword evidence="1" id="KW-0812">Transmembrane</keyword>
<dbReference type="RefSeq" id="WP_345337039.1">
    <property type="nucleotide sequence ID" value="NZ_BAABJZ010000103.1"/>
</dbReference>
<protein>
    <submittedName>
        <fullName evidence="4">Uncharacterized protein</fullName>
    </submittedName>
</protein>
<keyword evidence="5" id="KW-1185">Reference proteome</keyword>
<dbReference type="InterPro" id="IPR001633">
    <property type="entry name" value="EAL_dom"/>
</dbReference>
<dbReference type="PROSITE" id="PS50887">
    <property type="entry name" value="GGDEF"/>
    <property type="match status" value="1"/>
</dbReference>
<dbReference type="PROSITE" id="PS50883">
    <property type="entry name" value="EAL"/>
    <property type="match status" value="1"/>
</dbReference>
<dbReference type="CDD" id="cd01948">
    <property type="entry name" value="EAL"/>
    <property type="match status" value="1"/>
</dbReference>
<feature type="domain" description="GGDEF" evidence="3">
    <location>
        <begin position="373"/>
        <end position="510"/>
    </location>
</feature>
<feature type="transmembrane region" description="Helical" evidence="1">
    <location>
        <begin position="269"/>
        <end position="290"/>
    </location>
</feature>
<dbReference type="Pfam" id="PF00990">
    <property type="entry name" value="GGDEF"/>
    <property type="match status" value="1"/>
</dbReference>
<evidence type="ECO:0000259" key="2">
    <source>
        <dbReference type="PROSITE" id="PS50883"/>
    </source>
</evidence>
<organism evidence="4 5">
    <name type="scientific">Ferrimonas pelagia</name>
    <dbReference type="NCBI Taxonomy" id="1177826"/>
    <lineage>
        <taxon>Bacteria</taxon>
        <taxon>Pseudomonadati</taxon>
        <taxon>Pseudomonadota</taxon>
        <taxon>Gammaproteobacteria</taxon>
        <taxon>Alteromonadales</taxon>
        <taxon>Ferrimonadaceae</taxon>
        <taxon>Ferrimonas</taxon>
    </lineage>
</organism>
<evidence type="ECO:0000259" key="3">
    <source>
        <dbReference type="PROSITE" id="PS50887"/>
    </source>
</evidence>
<keyword evidence="1" id="KW-0472">Membrane</keyword>
<accession>A0ABP9FNA9</accession>
<dbReference type="InterPro" id="IPR050706">
    <property type="entry name" value="Cyclic-di-GMP_PDE-like"/>
</dbReference>
<sequence length="777" mass="87050">MTLKHRLYLLWAPAMFIVFAVSLSLGLRQIQQERQMQQRSLYLAQLSFAQQHLNDTVERAHRALRNTLESAAFIQFANSMDRTANRKSLLRQQFLRTFQRQWDPALPLRSLQILDGAQHPLIQIQAEPNGSLSLPFNASPEPMANIDGRAHRRLNAEPLIKFDSQSDSLLLQLSLAFHPALDSGDSNILKSHFSLLQAEIALPLSTLEQMLPTPQQRIIMTLPELTPLPMPAGTVDVHYDAAQLQLVMEGSGYLLQFDAKAMHTIDPWLLSWAPWALITILLSIIVMAWLTQRWLVAPIIQLTHRVEHADKSPQALQAFSSNDEIGTLNQAYLTLLEKQHELTMHDPITGLLNRFGFQQQLFTNSQRSLDSGVPYLLMQIVLGKFSFQNDAHGSALADALLGDIGKQLTRLCEHHQVAEPGLARTGGTEFGLVLSGAQCQQLAEPLCREIIALFESGYRFKQRQYNLLCAIGMAEFPTNATTPATLNQCANIATTQALALGYSHAQKFNNQHVKSREEHKQIESALLEALDSEQFELYYMPYVETQQNGIAGVEILLRSEHPVLKQAGPGVFIPIAEQTGLARRIDFWVLERAMTQVAALQRLHTSQLVISINVSASVMLENGFSLHCSALMQHHQVAPELIELELTETQLAPDSDVAAARLQELRALGLAIALDDFGTGYTSLAQLGALPISKLKVDQLFVERMEHSSLDAELIRMLVRLGKNYGYRSTLEGVETVSQSRVAKHLGFDYEQGYLHAKPMNWEQLVQFFSHEQKVEA</sequence>
<name>A0ABP9FNA9_9GAMM</name>
<feature type="transmembrane region" description="Helical" evidence="1">
    <location>
        <begin position="6"/>
        <end position="27"/>
    </location>
</feature>
<dbReference type="InterPro" id="IPR029787">
    <property type="entry name" value="Nucleotide_cyclase"/>
</dbReference>
<dbReference type="Gene3D" id="3.30.70.270">
    <property type="match status" value="1"/>
</dbReference>
<dbReference type="Pfam" id="PF00563">
    <property type="entry name" value="EAL"/>
    <property type="match status" value="1"/>
</dbReference>
<reference evidence="5" key="1">
    <citation type="journal article" date="2019" name="Int. J. Syst. Evol. Microbiol.">
        <title>The Global Catalogue of Microorganisms (GCM) 10K type strain sequencing project: providing services to taxonomists for standard genome sequencing and annotation.</title>
        <authorList>
            <consortium name="The Broad Institute Genomics Platform"/>
            <consortium name="The Broad Institute Genome Sequencing Center for Infectious Disease"/>
            <person name="Wu L."/>
            <person name="Ma J."/>
        </authorList>
    </citation>
    <scope>NUCLEOTIDE SEQUENCE [LARGE SCALE GENOMIC DNA]</scope>
    <source>
        <strain evidence="5">JCM 18401</strain>
    </source>
</reference>
<comment type="caution">
    <text evidence="4">The sequence shown here is derived from an EMBL/GenBank/DDBJ whole genome shotgun (WGS) entry which is preliminary data.</text>
</comment>
<evidence type="ECO:0000313" key="5">
    <source>
        <dbReference type="Proteomes" id="UP001499988"/>
    </source>
</evidence>
<dbReference type="InterPro" id="IPR043128">
    <property type="entry name" value="Rev_trsase/Diguanyl_cyclase"/>
</dbReference>
<keyword evidence="1" id="KW-1133">Transmembrane helix</keyword>
<dbReference type="NCBIfam" id="TIGR00254">
    <property type="entry name" value="GGDEF"/>
    <property type="match status" value="1"/>
</dbReference>
<dbReference type="InterPro" id="IPR000160">
    <property type="entry name" value="GGDEF_dom"/>
</dbReference>
<proteinExistence type="predicted"/>
<dbReference type="PANTHER" id="PTHR33121">
    <property type="entry name" value="CYCLIC DI-GMP PHOSPHODIESTERASE PDEF"/>
    <property type="match status" value="1"/>
</dbReference>
<dbReference type="InterPro" id="IPR035919">
    <property type="entry name" value="EAL_sf"/>
</dbReference>
<evidence type="ECO:0000256" key="1">
    <source>
        <dbReference type="SAM" id="Phobius"/>
    </source>
</evidence>
<gene>
    <name evidence="4" type="ORF">GCM10023333_37630</name>
</gene>
<dbReference type="PANTHER" id="PTHR33121:SF79">
    <property type="entry name" value="CYCLIC DI-GMP PHOSPHODIESTERASE PDED-RELATED"/>
    <property type="match status" value="1"/>
</dbReference>
<dbReference type="SMART" id="SM00052">
    <property type="entry name" value="EAL"/>
    <property type="match status" value="1"/>
</dbReference>
<dbReference type="SUPFAM" id="SSF55073">
    <property type="entry name" value="Nucleotide cyclase"/>
    <property type="match status" value="1"/>
</dbReference>
<dbReference type="Proteomes" id="UP001499988">
    <property type="component" value="Unassembled WGS sequence"/>
</dbReference>